<dbReference type="AlphaFoldDB" id="W8KV36"/>
<reference evidence="1 2" key="1">
    <citation type="journal article" date="2014" name="J Genomics">
        <title>Draft Genome Sequence of the Extremely Halophilic Phototrophic Purple Sulfur Bacterium Halorhodospira halochloris.</title>
        <authorList>
            <person name="Singh K.S."/>
            <person name="Kirksey J."/>
            <person name="Hoff W.D."/>
            <person name="Deole R."/>
        </authorList>
    </citation>
    <scope>NUCLEOTIDE SEQUENCE [LARGE SCALE GENOMIC DNA]</scope>
    <source>
        <strain evidence="1 2">A</strain>
    </source>
</reference>
<dbReference type="InterPro" id="IPR005186">
    <property type="entry name" value="FlaG"/>
</dbReference>
<protein>
    <submittedName>
        <fullName evidence="1">Flagellar protein FlaG</fullName>
    </submittedName>
</protein>
<dbReference type="HOGENOM" id="CLU_120910_8_1_6"/>
<sequence>MAERYASGEKLEEQVDNAVDRINDFVQIVQRDLQFAVDDATGKTIVKVFDSQTEELIRQLPPDELLAIAEHLAEVRGLLLKEQA</sequence>
<dbReference type="KEGG" id="hhc:M911_10095"/>
<dbReference type="PANTHER" id="PTHR37166">
    <property type="entry name" value="PROTEIN FLAG"/>
    <property type="match status" value="1"/>
</dbReference>
<keyword evidence="1" id="KW-0969">Cilium</keyword>
<keyword evidence="2" id="KW-1185">Reference proteome</keyword>
<dbReference type="Proteomes" id="UP000019442">
    <property type="component" value="Chromosome"/>
</dbReference>
<evidence type="ECO:0000313" key="1">
    <source>
        <dbReference type="EMBL" id="AHK79446.1"/>
    </source>
</evidence>
<proteinExistence type="predicted"/>
<dbReference type="PANTHER" id="PTHR37166:SF1">
    <property type="entry name" value="PROTEIN FLAG"/>
    <property type="match status" value="1"/>
</dbReference>
<organism evidence="1 2">
    <name type="scientific">Ectothiorhodospira haloalkaliphila</name>
    <dbReference type="NCBI Taxonomy" id="421628"/>
    <lineage>
        <taxon>Bacteria</taxon>
        <taxon>Pseudomonadati</taxon>
        <taxon>Pseudomonadota</taxon>
        <taxon>Gammaproteobacteria</taxon>
        <taxon>Chromatiales</taxon>
        <taxon>Ectothiorhodospiraceae</taxon>
        <taxon>Ectothiorhodospira</taxon>
    </lineage>
</organism>
<accession>W8KV36</accession>
<keyword evidence="1" id="KW-0282">Flagellum</keyword>
<name>W8KV36_9GAMM</name>
<reference evidence="2" key="2">
    <citation type="submission" date="2014-02" db="EMBL/GenBank/DDBJ databases">
        <title>Draft Genome Sequence of extremely halophilic bacteria Halorhodospira halochloris.</title>
        <authorList>
            <person name="Singh K.S."/>
        </authorList>
    </citation>
    <scope>NUCLEOTIDE SEQUENCE [LARGE SCALE GENOMIC DNA]</scope>
    <source>
        <strain evidence="2">A</strain>
    </source>
</reference>
<gene>
    <name evidence="1" type="ORF">M911_10095</name>
</gene>
<dbReference type="EMBL" id="CP007268">
    <property type="protein sequence ID" value="AHK79446.1"/>
    <property type="molecule type" value="Genomic_DNA"/>
</dbReference>
<dbReference type="Gene3D" id="3.30.160.170">
    <property type="entry name" value="FlaG-like"/>
    <property type="match status" value="1"/>
</dbReference>
<dbReference type="Pfam" id="PF03646">
    <property type="entry name" value="FlaG"/>
    <property type="match status" value="1"/>
</dbReference>
<dbReference type="SUPFAM" id="SSF160214">
    <property type="entry name" value="FlaG-like"/>
    <property type="match status" value="1"/>
</dbReference>
<dbReference type="InterPro" id="IPR035924">
    <property type="entry name" value="FlaG-like_sf"/>
</dbReference>
<keyword evidence="1" id="KW-0966">Cell projection</keyword>
<evidence type="ECO:0000313" key="2">
    <source>
        <dbReference type="Proteomes" id="UP000019442"/>
    </source>
</evidence>